<sequence>MSLAEKLREFEVLSGFSMDDLEQLASLMEEVAYEDGQTIIDEQSQSTALFFILSGRVKIHKMLAGQLKILTLLDKYDLFGEVAFVDNMVRSASATTVGPVKIAKFTSEHFTIIKKQNPTLAVEFLIRLTRELSRKFRAVNEGLDIKSSEHTINELILSGQQVRVSTTNDVDYLCTIKYADKTQNFPLMKIEVKGKIILIPFHQIKSIHLADRYGHY</sequence>
<dbReference type="AlphaFoldDB" id="A0A367ZJT2"/>
<protein>
    <submittedName>
        <fullName evidence="2">Transcriptional regulator, Crp/Fnr family</fullName>
    </submittedName>
</protein>
<dbReference type="InterPro" id="IPR014710">
    <property type="entry name" value="RmlC-like_jellyroll"/>
</dbReference>
<dbReference type="GO" id="GO:0034236">
    <property type="term" value="F:protein kinase A catalytic subunit binding"/>
    <property type="evidence" value="ECO:0007669"/>
    <property type="project" value="TreeGrafter"/>
</dbReference>
<dbReference type="PANTHER" id="PTHR11635:SF165">
    <property type="entry name" value="CAMP_CGMP-DEPENDENT 3',5'-CAMP_CGMP PHOSPHODIESTERASE B"/>
    <property type="match status" value="1"/>
</dbReference>
<evidence type="ECO:0000313" key="2">
    <source>
        <dbReference type="EMBL" id="RCK78356.1"/>
    </source>
</evidence>
<dbReference type="GO" id="GO:0004862">
    <property type="term" value="F:cAMP-dependent protein kinase inhibitor activity"/>
    <property type="evidence" value="ECO:0007669"/>
    <property type="project" value="TreeGrafter"/>
</dbReference>
<dbReference type="InterPro" id="IPR018490">
    <property type="entry name" value="cNMP-bd_dom_sf"/>
</dbReference>
<dbReference type="CDD" id="cd00038">
    <property type="entry name" value="CAP_ED"/>
    <property type="match status" value="1"/>
</dbReference>
<dbReference type="PANTHER" id="PTHR11635">
    <property type="entry name" value="CAMP-DEPENDENT PROTEIN KINASE REGULATORY CHAIN"/>
    <property type="match status" value="1"/>
</dbReference>
<dbReference type="GO" id="GO:0005952">
    <property type="term" value="C:cAMP-dependent protein kinase complex"/>
    <property type="evidence" value="ECO:0007669"/>
    <property type="project" value="InterPro"/>
</dbReference>
<dbReference type="SMART" id="SM00100">
    <property type="entry name" value="cNMP"/>
    <property type="match status" value="1"/>
</dbReference>
<dbReference type="PROSITE" id="PS50042">
    <property type="entry name" value="CNMP_BINDING_3"/>
    <property type="match status" value="1"/>
</dbReference>
<gene>
    <name evidence="2" type="ORF">OZSIB_1458</name>
</gene>
<dbReference type="EMBL" id="QOQW01000023">
    <property type="protein sequence ID" value="RCK78356.1"/>
    <property type="molecule type" value="Genomic_DNA"/>
</dbReference>
<dbReference type="InterPro" id="IPR000595">
    <property type="entry name" value="cNMP-bd_dom"/>
</dbReference>
<name>A0A367ZJT2_9BACT</name>
<dbReference type="SUPFAM" id="SSF51206">
    <property type="entry name" value="cAMP-binding domain-like"/>
    <property type="match status" value="1"/>
</dbReference>
<evidence type="ECO:0000259" key="1">
    <source>
        <dbReference type="PROSITE" id="PS50042"/>
    </source>
</evidence>
<feature type="domain" description="Cyclic nucleotide-binding" evidence="1">
    <location>
        <begin position="12"/>
        <end position="113"/>
    </location>
</feature>
<dbReference type="GO" id="GO:0030552">
    <property type="term" value="F:cAMP binding"/>
    <property type="evidence" value="ECO:0007669"/>
    <property type="project" value="TreeGrafter"/>
</dbReference>
<accession>A0A367ZJT2</accession>
<dbReference type="Pfam" id="PF00027">
    <property type="entry name" value="cNMP_binding"/>
    <property type="match status" value="1"/>
</dbReference>
<dbReference type="GO" id="GO:0005829">
    <property type="term" value="C:cytosol"/>
    <property type="evidence" value="ECO:0007669"/>
    <property type="project" value="TreeGrafter"/>
</dbReference>
<dbReference type="Gene3D" id="2.60.120.10">
    <property type="entry name" value="Jelly Rolls"/>
    <property type="match status" value="1"/>
</dbReference>
<reference evidence="2 3" key="1">
    <citation type="submission" date="2018-05" db="EMBL/GenBank/DDBJ databases">
        <title>A metagenomic window into the 2 km-deep terrestrial subsurface aquifer revealed taxonomically and functionally diverse microbial community comprising novel uncultured bacterial lineages.</title>
        <authorList>
            <person name="Kadnikov V.V."/>
            <person name="Mardanov A.V."/>
            <person name="Beletsky A.V."/>
            <person name="Banks D."/>
            <person name="Pimenov N.V."/>
            <person name="Frank Y.A."/>
            <person name="Karnachuk O.V."/>
            <person name="Ravin N.V."/>
        </authorList>
    </citation>
    <scope>NUCLEOTIDE SEQUENCE [LARGE SCALE GENOMIC DNA]</scope>
    <source>
        <strain evidence="2">BY5</strain>
    </source>
</reference>
<evidence type="ECO:0000313" key="3">
    <source>
        <dbReference type="Proteomes" id="UP000252355"/>
    </source>
</evidence>
<dbReference type="Proteomes" id="UP000252355">
    <property type="component" value="Unassembled WGS sequence"/>
</dbReference>
<organism evidence="2 3">
    <name type="scientific">Candidatus Ozemobacter sibiricus</name>
    <dbReference type="NCBI Taxonomy" id="2268124"/>
    <lineage>
        <taxon>Bacteria</taxon>
        <taxon>Candidatus Ozemobacteria</taxon>
        <taxon>Candidatus Ozemobacterales</taxon>
        <taxon>Candidatus Ozemobacteraceae</taxon>
        <taxon>Candidatus Ozemobacter</taxon>
    </lineage>
</organism>
<comment type="caution">
    <text evidence="2">The sequence shown here is derived from an EMBL/GenBank/DDBJ whole genome shotgun (WGS) entry which is preliminary data.</text>
</comment>
<dbReference type="InterPro" id="IPR050503">
    <property type="entry name" value="cAMP-dep_PK_reg_su-like"/>
</dbReference>
<proteinExistence type="predicted"/>